<dbReference type="EMBL" id="JAMKPW020000001">
    <property type="protein sequence ID" value="KAK8221990.1"/>
    <property type="molecule type" value="Genomic_DNA"/>
</dbReference>
<sequence length="616" mass="67038">MIIRSLTLRHVPGQAVELWQEQNVTKNVGTEISPHYEPHTVLTNPPSPSDITLELLLASQAHLGHSTSLWNPANARYIYGIRQGIHIISLDVTASHLRRACAIVRGVTQRGGLVLFVGTRDGQERAVVKAAEMAGGCHLFDRWIPGSITNGPQILGNCDIKVVDEFDQEVRGFGEQLINRGALKPDLVVCLNPLENYVLLHECGLNNIPTIGVIDTDANPTWVTYPIPANDDSLRCIQVIAGVLGRAGQEGRAIRLDQAKKGVVTYTATHGLNAPSNEEAAASAENAEDNDLEADAAEVDPKELIAQDEEDLTLLEKYEYANLADFEEEDVGAIDEMLTPGKTEVPVDESYLRRMIALKRKQFHEHYSPEDREELRRHYQEIKDATATPPDVLQEQPSEDKKLDNNVAQTSSQPTEDLLSSTQQVEDHSSLRETAEPADAAPSVAESKLSTESVTDVKTPEVPQAETSEADNLQEAVATAEKIDHERDLKDVDAATPASSEQAAPWLGNNETQGDKDSVASQAGDINQAKVDELAAAAVKEEQDRSLNSASVQAADVEKAEDDVVNPGQNKSAQPDSDSASDQATIKDTLNTTEKAEEAKSFKTEDQKPAKPSDRS</sequence>
<evidence type="ECO:0000313" key="2">
    <source>
        <dbReference type="Proteomes" id="UP001320706"/>
    </source>
</evidence>
<accession>A0ACC3SNT0</accession>
<name>A0ACC3SNT0_9PEZI</name>
<organism evidence="1 2">
    <name type="scientific">Zalaria obscura</name>
    <dbReference type="NCBI Taxonomy" id="2024903"/>
    <lineage>
        <taxon>Eukaryota</taxon>
        <taxon>Fungi</taxon>
        <taxon>Dikarya</taxon>
        <taxon>Ascomycota</taxon>
        <taxon>Pezizomycotina</taxon>
        <taxon>Dothideomycetes</taxon>
        <taxon>Dothideomycetidae</taxon>
        <taxon>Dothideales</taxon>
        <taxon>Zalariaceae</taxon>
        <taxon>Zalaria</taxon>
    </lineage>
</organism>
<reference evidence="1" key="1">
    <citation type="submission" date="2024-02" db="EMBL/GenBank/DDBJ databases">
        <title>Metagenome Assembled Genome of Zalaria obscura JY119.</title>
        <authorList>
            <person name="Vighnesh L."/>
            <person name="Jagadeeshwari U."/>
            <person name="Venkata Ramana C."/>
            <person name="Sasikala C."/>
        </authorList>
    </citation>
    <scope>NUCLEOTIDE SEQUENCE</scope>
    <source>
        <strain evidence="1">JY119</strain>
    </source>
</reference>
<keyword evidence="2" id="KW-1185">Reference proteome</keyword>
<proteinExistence type="predicted"/>
<dbReference type="Proteomes" id="UP001320706">
    <property type="component" value="Unassembled WGS sequence"/>
</dbReference>
<gene>
    <name evidence="1" type="ORF">M8818_000157</name>
</gene>
<evidence type="ECO:0000313" key="1">
    <source>
        <dbReference type="EMBL" id="KAK8221990.1"/>
    </source>
</evidence>
<protein>
    <submittedName>
        <fullName evidence="1">Uncharacterized protein</fullName>
    </submittedName>
</protein>
<comment type="caution">
    <text evidence="1">The sequence shown here is derived from an EMBL/GenBank/DDBJ whole genome shotgun (WGS) entry which is preliminary data.</text>
</comment>